<feature type="region of interest" description="Disordered" evidence="5">
    <location>
        <begin position="388"/>
        <end position="492"/>
    </location>
</feature>
<evidence type="ECO:0000256" key="4">
    <source>
        <dbReference type="PROSITE-ProRule" id="PRU00221"/>
    </source>
</evidence>
<name>A0A922L4N5_DERFA</name>
<dbReference type="GO" id="GO:0016301">
    <property type="term" value="F:kinase activity"/>
    <property type="evidence" value="ECO:0007669"/>
    <property type="project" value="UniProtKB-KW"/>
</dbReference>
<protein>
    <submittedName>
        <fullName evidence="6">P21-activated protein kinase-interacting protein 1-like protein</fullName>
    </submittedName>
</protein>
<feature type="compositionally biased region" description="Basic and acidic residues" evidence="5">
    <location>
        <begin position="398"/>
        <end position="426"/>
    </location>
</feature>
<feature type="repeat" description="WD" evidence="4">
    <location>
        <begin position="82"/>
        <end position="113"/>
    </location>
</feature>
<evidence type="ECO:0000256" key="2">
    <source>
        <dbReference type="ARBA" id="ARBA00022737"/>
    </source>
</evidence>
<evidence type="ECO:0000313" key="6">
    <source>
        <dbReference type="EMBL" id="KAH9518173.1"/>
    </source>
</evidence>
<dbReference type="PANTHER" id="PTHR44675:SF1">
    <property type="entry name" value="P21-ACTIVATED PROTEIN KINASE-INTERACTING PROTEIN 1"/>
    <property type="match status" value="1"/>
</dbReference>
<dbReference type="EMBL" id="ASGP02000003">
    <property type="protein sequence ID" value="KAH9518173.1"/>
    <property type="molecule type" value="Genomic_DNA"/>
</dbReference>
<proteinExistence type="predicted"/>
<dbReference type="Gene3D" id="2.130.10.10">
    <property type="entry name" value="YVTN repeat-like/Quinoprotein amine dehydrogenase"/>
    <property type="match status" value="1"/>
</dbReference>
<dbReference type="InterPro" id="IPR001680">
    <property type="entry name" value="WD40_rpt"/>
</dbReference>
<dbReference type="InterPro" id="IPR051959">
    <property type="entry name" value="PAK1-Kinase_Regulator"/>
</dbReference>
<evidence type="ECO:0000256" key="3">
    <source>
        <dbReference type="ARBA" id="ARBA00045213"/>
    </source>
</evidence>
<keyword evidence="2" id="KW-0677">Repeat</keyword>
<evidence type="ECO:0000256" key="5">
    <source>
        <dbReference type="SAM" id="MobiDB-lite"/>
    </source>
</evidence>
<dbReference type="SUPFAM" id="SSF50978">
    <property type="entry name" value="WD40 repeat-like"/>
    <property type="match status" value="1"/>
</dbReference>
<dbReference type="PANTHER" id="PTHR44675">
    <property type="entry name" value="PAK1 INTERACTING PROTEIN 1"/>
    <property type="match status" value="1"/>
</dbReference>
<keyword evidence="6" id="KW-0418">Kinase</keyword>
<feature type="compositionally biased region" description="Polar residues" evidence="5">
    <location>
        <begin position="388"/>
        <end position="397"/>
    </location>
</feature>
<evidence type="ECO:0000313" key="7">
    <source>
        <dbReference type="Proteomes" id="UP000790347"/>
    </source>
</evidence>
<feature type="repeat" description="WD" evidence="4">
    <location>
        <begin position="124"/>
        <end position="165"/>
    </location>
</feature>
<evidence type="ECO:0000256" key="1">
    <source>
        <dbReference type="ARBA" id="ARBA00022574"/>
    </source>
</evidence>
<dbReference type="PROSITE" id="PS00678">
    <property type="entry name" value="WD_REPEATS_1"/>
    <property type="match status" value="1"/>
</dbReference>
<comment type="caution">
    <text evidence="6">The sequence shown here is derived from an EMBL/GenBank/DDBJ whole genome shotgun (WGS) entry which is preliminary data.</text>
</comment>
<dbReference type="Proteomes" id="UP000790347">
    <property type="component" value="Unassembled WGS sequence"/>
</dbReference>
<dbReference type="InterPro" id="IPR015943">
    <property type="entry name" value="WD40/YVTN_repeat-like_dom_sf"/>
</dbReference>
<feature type="compositionally biased region" description="Low complexity" evidence="5">
    <location>
        <begin position="465"/>
        <end position="483"/>
    </location>
</feature>
<keyword evidence="6" id="KW-0808">Transferase</keyword>
<dbReference type="InterPro" id="IPR019775">
    <property type="entry name" value="WD40_repeat_CS"/>
</dbReference>
<dbReference type="Pfam" id="PF00400">
    <property type="entry name" value="WD40"/>
    <property type="match status" value="4"/>
</dbReference>
<accession>A0A922L4N5</accession>
<dbReference type="SMART" id="SM00320">
    <property type="entry name" value="WD40"/>
    <property type="match status" value="4"/>
</dbReference>
<comment type="function">
    <text evidence="3">Negatively regulates the PAK1 kinase. PAK1 is a member of the PAK kinase family, which has been shown to play a positive role in the regulation of signaling pathways involving MAPK8 and RELA. PAK1 exists as an inactive homodimer, which is activated by binding of small GTPases such as CDC42 to an N-terminal regulatory domain. PAK1IP1 also binds to the N-terminus of PAK1, and inhibits the specific activation of PAK1 by CDC42. May be involved in ribosomal large subunit assembly.</text>
</comment>
<dbReference type="PROSITE" id="PS50294">
    <property type="entry name" value="WD_REPEATS_REGION"/>
    <property type="match status" value="2"/>
</dbReference>
<dbReference type="PROSITE" id="PS50082">
    <property type="entry name" value="WD_REPEATS_2"/>
    <property type="match status" value="2"/>
</dbReference>
<reference evidence="6" key="1">
    <citation type="submission" date="2013-05" db="EMBL/GenBank/DDBJ databases">
        <authorList>
            <person name="Yim A.K.Y."/>
            <person name="Chan T.F."/>
            <person name="Ji K.M."/>
            <person name="Liu X.Y."/>
            <person name="Zhou J.W."/>
            <person name="Li R.Q."/>
            <person name="Yang K.Y."/>
            <person name="Li J."/>
            <person name="Li M."/>
            <person name="Law P.T.W."/>
            <person name="Wu Y.L."/>
            <person name="Cai Z.L."/>
            <person name="Qin H."/>
            <person name="Bao Y."/>
            <person name="Leung R.K.K."/>
            <person name="Ng P.K.S."/>
            <person name="Zou J."/>
            <person name="Zhong X.J."/>
            <person name="Ran P.X."/>
            <person name="Zhong N.S."/>
            <person name="Liu Z.G."/>
            <person name="Tsui S.K.W."/>
        </authorList>
    </citation>
    <scope>NUCLEOTIDE SEQUENCE</scope>
    <source>
        <strain evidence="6">Derf</strain>
        <tissue evidence="6">Whole organism</tissue>
    </source>
</reference>
<gene>
    <name evidence="6" type="primary">PAK1IP1</name>
    <name evidence="6" type="ORF">DERF_008770</name>
</gene>
<dbReference type="InterPro" id="IPR036322">
    <property type="entry name" value="WD40_repeat_dom_sf"/>
</dbReference>
<keyword evidence="7" id="KW-1185">Reference proteome</keyword>
<dbReference type="AlphaFoldDB" id="A0A922L4N5"/>
<keyword evidence="1 4" id="KW-0853">WD repeat</keyword>
<organism evidence="6 7">
    <name type="scientific">Dermatophagoides farinae</name>
    <name type="common">American house dust mite</name>
    <dbReference type="NCBI Taxonomy" id="6954"/>
    <lineage>
        <taxon>Eukaryota</taxon>
        <taxon>Metazoa</taxon>
        <taxon>Ecdysozoa</taxon>
        <taxon>Arthropoda</taxon>
        <taxon>Chelicerata</taxon>
        <taxon>Arachnida</taxon>
        <taxon>Acari</taxon>
        <taxon>Acariformes</taxon>
        <taxon>Sarcoptiformes</taxon>
        <taxon>Astigmata</taxon>
        <taxon>Psoroptidia</taxon>
        <taxon>Analgoidea</taxon>
        <taxon>Pyroglyphidae</taxon>
        <taxon>Dermatophagoidinae</taxon>
        <taxon>Dermatophagoides</taxon>
    </lineage>
</organism>
<sequence length="492" mass="56659">MEIIIGTYEEFLVGFQLKKRSSIQEEQDNVSNEYLLEQSFTNHGHNGSVRCLAASNKYIASGSIDERINLINIRHRLETGTLISHSGTITALEFLRTSYLFSASDDGTIAIWSAGKVWNLEKILRGHKDSVTAINIHPSGKLLLSISKDLTLRTWNLIKGRCAYIVNLKDVGHQVLWSSSCLYFAIIFDTHIDVYDISNGSIKYHISQRDIGLIGKRLNKIVYIDDNRLIITGDSPDLIVFDLETKKIINRIQRAHENRIKDLTLIDWNRIEPDEKLSELINETKRQSHQRWLLTCSSDGFIKIWLFNFNDLTENPILIAKVDSTCRPTCLVVWTSVITSNVEHDFILPELKITKEELESCRAKAAKKSEKIDPEILKSDDGKKQTNIVTSDSLIHNNNHDNNSDEKELSSKFDHEEEEKVHHKNDNDDDDDDEIAIREMKQKSKTIKMMMKDSIKKSKNKKMTTFKMRQIKMANKKSMMMKTKNSKFKSKR</sequence>
<reference evidence="6" key="2">
    <citation type="journal article" date="2022" name="Res Sq">
        <title>Comparative Genomics Reveals Insights into the Divergent Evolution of Astigmatic Mites and Household Pest Adaptations.</title>
        <authorList>
            <person name="Xiong Q."/>
            <person name="Wan A.T.-Y."/>
            <person name="Liu X.-Y."/>
            <person name="Fung C.S.-H."/>
            <person name="Xiao X."/>
            <person name="Malainual N."/>
            <person name="Hou J."/>
            <person name="Wang L."/>
            <person name="Wang M."/>
            <person name="Yang K."/>
            <person name="Cui Y."/>
            <person name="Leung E."/>
            <person name="Nong W."/>
            <person name="Shin S.-K."/>
            <person name="Au S."/>
            <person name="Jeong K.Y."/>
            <person name="Chew F.T."/>
            <person name="Hui J."/>
            <person name="Leung T.F."/>
            <person name="Tungtrongchitr A."/>
            <person name="Zhong N."/>
            <person name="Liu Z."/>
            <person name="Tsui S."/>
        </authorList>
    </citation>
    <scope>NUCLEOTIDE SEQUENCE</scope>
    <source>
        <strain evidence="6">Derf</strain>
        <tissue evidence="6">Whole organism</tissue>
    </source>
</reference>